<dbReference type="Proteomes" id="UP001516023">
    <property type="component" value="Unassembled WGS sequence"/>
</dbReference>
<feature type="transmembrane region" description="Helical" evidence="1">
    <location>
        <begin position="12"/>
        <end position="30"/>
    </location>
</feature>
<evidence type="ECO:0008006" key="4">
    <source>
        <dbReference type="Google" id="ProtNLM"/>
    </source>
</evidence>
<comment type="caution">
    <text evidence="2">The sequence shown here is derived from an EMBL/GenBank/DDBJ whole genome shotgun (WGS) entry which is preliminary data.</text>
</comment>
<reference evidence="2 3" key="1">
    <citation type="journal article" date="2020" name="G3 (Bethesda)">
        <title>Improved Reference Genome for Cyclotella cryptica CCMP332, a Model for Cell Wall Morphogenesis, Salinity Adaptation, and Lipid Production in Diatoms (Bacillariophyta).</title>
        <authorList>
            <person name="Roberts W.R."/>
            <person name="Downey K.M."/>
            <person name="Ruck E.C."/>
            <person name="Traller J.C."/>
            <person name="Alverson A.J."/>
        </authorList>
    </citation>
    <scope>NUCLEOTIDE SEQUENCE [LARGE SCALE GENOMIC DNA]</scope>
    <source>
        <strain evidence="2 3">CCMP332</strain>
    </source>
</reference>
<dbReference type="PANTHER" id="PTHR36978:SF4">
    <property type="entry name" value="P-LOOP CONTAINING NUCLEOSIDE TRIPHOSPHATE HYDROLASE PROTEIN"/>
    <property type="match status" value="1"/>
</dbReference>
<accession>A0ABD3Q4G8</accession>
<proteinExistence type="predicted"/>
<organism evidence="2 3">
    <name type="scientific">Cyclotella cryptica</name>
    <dbReference type="NCBI Taxonomy" id="29204"/>
    <lineage>
        <taxon>Eukaryota</taxon>
        <taxon>Sar</taxon>
        <taxon>Stramenopiles</taxon>
        <taxon>Ochrophyta</taxon>
        <taxon>Bacillariophyta</taxon>
        <taxon>Coscinodiscophyceae</taxon>
        <taxon>Thalassiosirophycidae</taxon>
        <taxon>Stephanodiscales</taxon>
        <taxon>Stephanodiscaceae</taxon>
        <taxon>Cyclotella</taxon>
    </lineage>
</organism>
<keyword evidence="3" id="KW-1185">Reference proteome</keyword>
<sequence length="324" mass="37267">MRSRRRRYPWGKIVLFGIPLVSILCVNLNYKFLSLITSSNSHRAEGDIQNNVLDRGNSEYIKDCFKARTDTVPRSLYGKLSHPFINLGFPKIGSSSLHSFFGCAGYRSAHYRCSPTLRCAECIALSIMARLPPLHNCILAEVYSQIDDGSRGNFPQIEYLEELVRGYPNATFLLPFRKMNHWYRSLQKWHKNDTRMDEDLMLADIPGFPSGNGRNLHEFSEWFCNHVTRVRDVVSRFPSHSLVEIDLEDDMSTRQRLSDIFDVDATCWGRVNANLDLHPELSTENTVNVDGQSKWFIVGNPMIKGKDGTRRKRNYPGQPFPLYP</sequence>
<name>A0ABD3Q4G8_9STRA</name>
<protein>
    <recommendedName>
        <fullName evidence="4">O-fucosyltransferase family protein</fullName>
    </recommendedName>
</protein>
<keyword evidence="1" id="KW-1133">Transmembrane helix</keyword>
<evidence type="ECO:0000313" key="2">
    <source>
        <dbReference type="EMBL" id="KAL3795338.1"/>
    </source>
</evidence>
<dbReference type="Pfam" id="PF17784">
    <property type="entry name" value="Sulfotransfer_4"/>
    <property type="match status" value="1"/>
</dbReference>
<keyword evidence="1" id="KW-0812">Transmembrane</keyword>
<dbReference type="EMBL" id="JABMIG020000072">
    <property type="protein sequence ID" value="KAL3795338.1"/>
    <property type="molecule type" value="Genomic_DNA"/>
</dbReference>
<dbReference type="AlphaFoldDB" id="A0ABD3Q4G8"/>
<evidence type="ECO:0000256" key="1">
    <source>
        <dbReference type="SAM" id="Phobius"/>
    </source>
</evidence>
<dbReference type="SUPFAM" id="SSF52540">
    <property type="entry name" value="P-loop containing nucleoside triphosphate hydrolases"/>
    <property type="match status" value="1"/>
</dbReference>
<keyword evidence="1" id="KW-0472">Membrane</keyword>
<dbReference type="PANTHER" id="PTHR36978">
    <property type="entry name" value="P-LOOP CONTAINING NUCLEOTIDE TRIPHOSPHATE HYDROLASE"/>
    <property type="match status" value="1"/>
</dbReference>
<dbReference type="Gene3D" id="3.40.50.300">
    <property type="entry name" value="P-loop containing nucleotide triphosphate hydrolases"/>
    <property type="match status" value="1"/>
</dbReference>
<gene>
    <name evidence="2" type="ORF">HJC23_009511</name>
</gene>
<dbReference type="InterPro" id="IPR040632">
    <property type="entry name" value="Sulfotransfer_4"/>
</dbReference>
<evidence type="ECO:0000313" key="3">
    <source>
        <dbReference type="Proteomes" id="UP001516023"/>
    </source>
</evidence>
<dbReference type="InterPro" id="IPR027417">
    <property type="entry name" value="P-loop_NTPase"/>
</dbReference>